<dbReference type="AlphaFoldDB" id="A0A0L0FTD0"/>
<evidence type="ECO:0000256" key="3">
    <source>
        <dbReference type="ARBA" id="ARBA00022592"/>
    </source>
</evidence>
<gene>
    <name evidence="8" type="ORF">SARC_08368</name>
</gene>
<evidence type="ECO:0000256" key="4">
    <source>
        <dbReference type="ARBA" id="ARBA00022692"/>
    </source>
</evidence>
<accession>A0A0L0FTD0</accession>
<feature type="transmembrane region" description="Helical" evidence="7">
    <location>
        <begin position="389"/>
        <end position="411"/>
    </location>
</feature>
<dbReference type="InterPro" id="IPR001204">
    <property type="entry name" value="Phos_transporter"/>
</dbReference>
<feature type="transmembrane region" description="Helical" evidence="7">
    <location>
        <begin position="226"/>
        <end position="251"/>
    </location>
</feature>
<evidence type="ECO:0000256" key="2">
    <source>
        <dbReference type="ARBA" id="ARBA00022448"/>
    </source>
</evidence>
<keyword evidence="5 7" id="KW-1133">Transmembrane helix</keyword>
<dbReference type="RefSeq" id="XP_014153135.1">
    <property type="nucleotide sequence ID" value="XM_014297660.1"/>
</dbReference>
<dbReference type="Proteomes" id="UP000054560">
    <property type="component" value="Unassembled WGS sequence"/>
</dbReference>
<dbReference type="PANTHER" id="PTHR11101:SF80">
    <property type="entry name" value="PHOSPHATE TRANSPORTER"/>
    <property type="match status" value="1"/>
</dbReference>
<evidence type="ECO:0000313" key="9">
    <source>
        <dbReference type="Proteomes" id="UP000054560"/>
    </source>
</evidence>
<organism evidence="8 9">
    <name type="scientific">Sphaeroforma arctica JP610</name>
    <dbReference type="NCBI Taxonomy" id="667725"/>
    <lineage>
        <taxon>Eukaryota</taxon>
        <taxon>Ichthyosporea</taxon>
        <taxon>Ichthyophonida</taxon>
        <taxon>Sphaeroforma</taxon>
    </lineage>
</organism>
<dbReference type="EMBL" id="KQ242343">
    <property type="protein sequence ID" value="KNC79233.1"/>
    <property type="molecule type" value="Genomic_DNA"/>
</dbReference>
<feature type="transmembrane region" description="Helical" evidence="7">
    <location>
        <begin position="158"/>
        <end position="180"/>
    </location>
</feature>
<reference evidence="8 9" key="1">
    <citation type="submission" date="2011-02" db="EMBL/GenBank/DDBJ databases">
        <title>The Genome Sequence of Sphaeroforma arctica JP610.</title>
        <authorList>
            <consortium name="The Broad Institute Genome Sequencing Platform"/>
            <person name="Russ C."/>
            <person name="Cuomo C."/>
            <person name="Young S.K."/>
            <person name="Zeng Q."/>
            <person name="Gargeya S."/>
            <person name="Alvarado L."/>
            <person name="Berlin A."/>
            <person name="Chapman S.B."/>
            <person name="Chen Z."/>
            <person name="Freedman E."/>
            <person name="Gellesch M."/>
            <person name="Goldberg J."/>
            <person name="Griggs A."/>
            <person name="Gujja S."/>
            <person name="Heilman E."/>
            <person name="Heiman D."/>
            <person name="Howarth C."/>
            <person name="Mehta T."/>
            <person name="Neiman D."/>
            <person name="Pearson M."/>
            <person name="Roberts A."/>
            <person name="Saif S."/>
            <person name="Shea T."/>
            <person name="Shenoy N."/>
            <person name="Sisk P."/>
            <person name="Stolte C."/>
            <person name="Sykes S."/>
            <person name="White J."/>
            <person name="Yandava C."/>
            <person name="Burger G."/>
            <person name="Gray M.W."/>
            <person name="Holland P.W.H."/>
            <person name="King N."/>
            <person name="Lang F.B.F."/>
            <person name="Roger A.J."/>
            <person name="Ruiz-Trillo I."/>
            <person name="Haas B."/>
            <person name="Nusbaum C."/>
            <person name="Birren B."/>
        </authorList>
    </citation>
    <scope>NUCLEOTIDE SEQUENCE [LARGE SCALE GENOMIC DNA]</scope>
    <source>
        <strain evidence="8 9">JP610</strain>
    </source>
</reference>
<evidence type="ECO:0000256" key="6">
    <source>
        <dbReference type="ARBA" id="ARBA00023136"/>
    </source>
</evidence>
<dbReference type="GO" id="GO:0016020">
    <property type="term" value="C:membrane"/>
    <property type="evidence" value="ECO:0007669"/>
    <property type="project" value="UniProtKB-SubCell"/>
</dbReference>
<evidence type="ECO:0000313" key="8">
    <source>
        <dbReference type="EMBL" id="KNC79233.1"/>
    </source>
</evidence>
<comment type="function">
    <text evidence="7">Sodium-phosphate symporter.</text>
</comment>
<comment type="similarity">
    <text evidence="7">Belongs to the inorganic phosphate transporter (PiT) (TC 2.A.20) family.</text>
</comment>
<dbReference type="GeneID" id="25908872"/>
<feature type="transmembrane region" description="Helical" evidence="7">
    <location>
        <begin position="64"/>
        <end position="84"/>
    </location>
</feature>
<feature type="transmembrane region" description="Helical" evidence="7">
    <location>
        <begin position="104"/>
        <end position="128"/>
    </location>
</feature>
<evidence type="ECO:0000256" key="1">
    <source>
        <dbReference type="ARBA" id="ARBA00004141"/>
    </source>
</evidence>
<name>A0A0L0FTD0_9EUKA</name>
<dbReference type="PANTHER" id="PTHR11101">
    <property type="entry name" value="PHOSPHATE TRANSPORTER"/>
    <property type="match status" value="1"/>
</dbReference>
<keyword evidence="2 7" id="KW-0813">Transport</keyword>
<evidence type="ECO:0000256" key="5">
    <source>
        <dbReference type="ARBA" id="ARBA00022989"/>
    </source>
</evidence>
<dbReference type="eggNOG" id="KOG2493">
    <property type="taxonomic scope" value="Eukaryota"/>
</dbReference>
<dbReference type="OrthoDB" id="260807at2759"/>
<dbReference type="GO" id="GO:0035435">
    <property type="term" value="P:phosphate ion transmembrane transport"/>
    <property type="evidence" value="ECO:0007669"/>
    <property type="project" value="TreeGrafter"/>
</dbReference>
<keyword evidence="3 7" id="KW-0592">Phosphate transport</keyword>
<feature type="transmembrane region" description="Helical" evidence="7">
    <location>
        <begin position="476"/>
        <end position="502"/>
    </location>
</feature>
<keyword evidence="6 7" id="KW-0472">Membrane</keyword>
<keyword evidence="4 7" id="KW-0812">Transmembrane</keyword>
<dbReference type="Pfam" id="PF01384">
    <property type="entry name" value="PHO4"/>
    <property type="match status" value="1"/>
</dbReference>
<sequence>MTDISGAPCYGMDPIFGVCDMQPLSWIVAVAIPTCFALAMVMGANDVANAFGTSVGAGVLTIRVALPIAAVFEFVGAITLGRGVSTTIRKGIVDVSTFNEVPGLLMLGNWCSAVGAAGWVGISTVLALPTSTTNAVVGAIVGFALTENGSSGVDWKGLGIIVASWIISPVFAGCMAAVVYTVARKVVLEQEIEVGLARSRWFLSAAIALIIFLVTVFIAYDVSDSVGIWSWLGAVMALVIAVVVFLALFYLPFGIDLFIKTVVSSIDAREEKAAEEAAENGEVGTTSSSVVQLTNQSTRNDIEKKGSTGSDIGNADDLMIEESEPDANQGMTLYDQTVERRFAAGQVVNACYLSFNHGANDIANVAGPVAGVWGVYITGTTAEEYNTPIWIICVMGVGISIGLAIWGAPVMRTMGQSMTKVTPARGFSMEVGTATAVLIASFLGIPVSTTHAAVGSVIAVGLCNGQPLKEAVNWKLFSGIAIGWVVTLPVAGGISAGVYALFRPLVNAVMQY</sequence>
<evidence type="ECO:0000256" key="7">
    <source>
        <dbReference type="RuleBase" id="RU363058"/>
    </source>
</evidence>
<dbReference type="GO" id="GO:0005315">
    <property type="term" value="F:phosphate transmembrane transporter activity"/>
    <property type="evidence" value="ECO:0007669"/>
    <property type="project" value="InterPro"/>
</dbReference>
<comment type="subcellular location">
    <subcellularLocation>
        <location evidence="1 7">Membrane</location>
        <topology evidence="1 7">Multi-pass membrane protein</topology>
    </subcellularLocation>
</comment>
<proteinExistence type="inferred from homology"/>
<feature type="transmembrane region" description="Helical" evidence="7">
    <location>
        <begin position="24"/>
        <end position="44"/>
    </location>
</feature>
<protein>
    <recommendedName>
        <fullName evidence="7">Phosphate transporter</fullName>
    </recommendedName>
</protein>
<keyword evidence="9" id="KW-1185">Reference proteome</keyword>
<feature type="transmembrane region" description="Helical" evidence="7">
    <location>
        <begin position="431"/>
        <end position="464"/>
    </location>
</feature>
<dbReference type="STRING" id="667725.A0A0L0FTD0"/>
<feature type="transmembrane region" description="Helical" evidence="7">
    <location>
        <begin position="201"/>
        <end position="220"/>
    </location>
</feature>